<dbReference type="PANTHER" id="PTHR32176:SF45">
    <property type="entry name" value="PATATIN"/>
    <property type="match status" value="1"/>
</dbReference>
<dbReference type="GO" id="GO:0016298">
    <property type="term" value="F:lipase activity"/>
    <property type="evidence" value="ECO:0007669"/>
    <property type="project" value="UniProtKB-ARBA"/>
</dbReference>
<gene>
    <name evidence="11" type="ORF">SETIT_3G340200v2</name>
</gene>
<evidence type="ECO:0000259" key="10">
    <source>
        <dbReference type="PROSITE" id="PS51635"/>
    </source>
</evidence>
<feature type="active site" description="Nucleophile" evidence="7">
    <location>
        <position position="116"/>
    </location>
</feature>
<keyword evidence="4 7" id="KW-0442">Lipid degradation</keyword>
<protein>
    <recommendedName>
        <fullName evidence="8">Patatin</fullName>
        <ecNumber evidence="8">3.1.1.-</ecNumber>
    </recommendedName>
</protein>
<comment type="similarity">
    <text evidence="1 8">Belongs to the patatin family.</text>
</comment>
<feature type="region of interest" description="Disordered" evidence="9">
    <location>
        <begin position="445"/>
        <end position="468"/>
    </location>
</feature>
<evidence type="ECO:0000313" key="11">
    <source>
        <dbReference type="EMBL" id="RCV18899.1"/>
    </source>
</evidence>
<dbReference type="SUPFAM" id="SSF52151">
    <property type="entry name" value="FabD/lysophospholipase-like"/>
    <property type="match status" value="1"/>
</dbReference>
<comment type="function">
    <text evidence="6">Possesses non-specific lipolytic acyl hydrolase (LAH) activity. Hydrolyzes phospholipids as well as galactolipids. May play a role in disease resistance.</text>
</comment>
<proteinExistence type="inferred from homology"/>
<feature type="active site" description="Proton acceptor" evidence="7">
    <location>
        <position position="258"/>
    </location>
</feature>
<evidence type="ECO:0000256" key="7">
    <source>
        <dbReference type="PROSITE-ProRule" id="PRU01161"/>
    </source>
</evidence>
<dbReference type="GO" id="GO:0006952">
    <property type="term" value="P:defense response"/>
    <property type="evidence" value="ECO:0007669"/>
    <property type="project" value="UniProtKB-KW"/>
</dbReference>
<dbReference type="Gene3D" id="3.40.1090.10">
    <property type="entry name" value="Cytosolic phospholipase A2 catalytic domain"/>
    <property type="match status" value="1"/>
</dbReference>
<evidence type="ECO:0000256" key="6">
    <source>
        <dbReference type="ARBA" id="ARBA00025642"/>
    </source>
</evidence>
<feature type="domain" description="PNPLA" evidence="10">
    <location>
        <begin position="72"/>
        <end position="271"/>
    </location>
</feature>
<evidence type="ECO:0000256" key="4">
    <source>
        <dbReference type="ARBA" id="ARBA00022963"/>
    </source>
</evidence>
<organism evidence="11">
    <name type="scientific">Setaria italica</name>
    <name type="common">Foxtail millet</name>
    <name type="synonym">Panicum italicum</name>
    <dbReference type="NCBI Taxonomy" id="4555"/>
    <lineage>
        <taxon>Eukaryota</taxon>
        <taxon>Viridiplantae</taxon>
        <taxon>Streptophyta</taxon>
        <taxon>Embryophyta</taxon>
        <taxon>Tracheophyta</taxon>
        <taxon>Spermatophyta</taxon>
        <taxon>Magnoliopsida</taxon>
        <taxon>Liliopsida</taxon>
        <taxon>Poales</taxon>
        <taxon>Poaceae</taxon>
        <taxon>PACMAD clade</taxon>
        <taxon>Panicoideae</taxon>
        <taxon>Panicodae</taxon>
        <taxon>Paniceae</taxon>
        <taxon>Cenchrinae</taxon>
        <taxon>Setaria</taxon>
    </lineage>
</organism>
<dbReference type="OrthoDB" id="630895at2759"/>
<reference evidence="11" key="1">
    <citation type="journal article" date="2012" name="Nat. Biotechnol.">
        <title>Reference genome sequence of the model plant Setaria.</title>
        <authorList>
            <person name="Bennetzen J.L."/>
            <person name="Schmutz J."/>
            <person name="Wang H."/>
            <person name="Percifield R."/>
            <person name="Hawkins J."/>
            <person name="Pontaroli A.C."/>
            <person name="Estep M."/>
            <person name="Feng L."/>
            <person name="Vaughn J.N."/>
            <person name="Grimwood J."/>
            <person name="Jenkins J."/>
            <person name="Barry K."/>
            <person name="Lindquist E."/>
            <person name="Hellsten U."/>
            <person name="Deshpande S."/>
            <person name="Wang X."/>
            <person name="Wu X."/>
            <person name="Mitros T."/>
            <person name="Triplett J."/>
            <person name="Yang X."/>
            <person name="Ye C.Y."/>
            <person name="Mauro-Herrera M."/>
            <person name="Wang L."/>
            <person name="Li P."/>
            <person name="Sharma M."/>
            <person name="Sharma R."/>
            <person name="Ronald P.C."/>
            <person name="Panaud O."/>
            <person name="Kellogg E.A."/>
            <person name="Brutnell T.P."/>
            <person name="Doust A.N."/>
            <person name="Tuskan G.A."/>
            <person name="Rokhsar D."/>
            <person name="Devos K.M."/>
        </authorList>
    </citation>
    <scope>NUCLEOTIDE SEQUENCE [LARGE SCALE GENOMIC DNA]</scope>
    <source>
        <strain evidence="11">Yugu1</strain>
    </source>
</reference>
<dbReference type="GO" id="GO:0016042">
    <property type="term" value="P:lipid catabolic process"/>
    <property type="evidence" value="ECO:0007669"/>
    <property type="project" value="UniProtKB-UniRule"/>
</dbReference>
<dbReference type="PROSITE" id="PS51635">
    <property type="entry name" value="PNPLA"/>
    <property type="match status" value="1"/>
</dbReference>
<evidence type="ECO:0000256" key="9">
    <source>
        <dbReference type="SAM" id="MobiDB-lite"/>
    </source>
</evidence>
<keyword evidence="5 7" id="KW-0443">Lipid metabolism</keyword>
<sequence length="468" mass="51242">MFSLRSCGRQLCRASSSVLLLHRPVLVSSSWQQNKREEPAAGRRSYSPRHPFFHHKCSSGACDAVGDRVTVLTIDGGGIRGLIPGTVLAYLEEQLQELDGPEARLADYFDYIAGTSTGGLITAMLAAPADGSRRPLFAAEGINPFYLEHGPRIFPRKWSIAAASGPKHDGKYLRAVTRRVLGETRVRDTVTDVIIPTFDVKLVQPIIFSKCDAEKTPEKNALLSDVCIGTAAAPTYLPAHHFRTKGADGRDHDYNLIDGGVAANNPTMVAMSIITEEIMAKAKEKDSKAVRLLKPSSEDECGRFLVLSIGTGLRSNEEQYTAKVCSKWGIIGWLRKRGMAPIIDIFMAASSDLVDIHVSVKFKLFGCESNYLRIQNNTLCSATAAVDVATPENMKKLIEIGKRMLDQRVTRVNVKTGKYEDVPGDNRTNAQALEDLAKELSKERTAKRLKAGQASGGVAREDRGRTCH</sequence>
<dbReference type="EMBL" id="CM003530">
    <property type="protein sequence ID" value="RCV18899.1"/>
    <property type="molecule type" value="Genomic_DNA"/>
</dbReference>
<reference evidence="11" key="2">
    <citation type="submission" date="2015-07" db="EMBL/GenBank/DDBJ databases">
        <authorList>
            <person name="Noorani M."/>
        </authorList>
    </citation>
    <scope>NUCLEOTIDE SEQUENCE</scope>
    <source>
        <strain evidence="11">Yugu1</strain>
    </source>
</reference>
<evidence type="ECO:0000256" key="2">
    <source>
        <dbReference type="ARBA" id="ARBA00022801"/>
    </source>
</evidence>
<comment type="function">
    <text evidence="8">Lipolytic acyl hydrolase (LAH).</text>
</comment>
<dbReference type="AlphaFoldDB" id="A0A368QLP3"/>
<dbReference type="InterPro" id="IPR016035">
    <property type="entry name" value="Acyl_Trfase/lysoPLipase"/>
</dbReference>
<dbReference type="Pfam" id="PF01734">
    <property type="entry name" value="Patatin"/>
    <property type="match status" value="1"/>
</dbReference>
<feature type="short sequence motif" description="DGA/G" evidence="7">
    <location>
        <begin position="258"/>
        <end position="260"/>
    </location>
</feature>
<accession>A0A368QLP3</accession>
<feature type="compositionally biased region" description="Basic and acidic residues" evidence="9">
    <location>
        <begin position="459"/>
        <end position="468"/>
    </location>
</feature>
<keyword evidence="2 7" id="KW-0378">Hydrolase</keyword>
<evidence type="ECO:0000256" key="5">
    <source>
        <dbReference type="ARBA" id="ARBA00023098"/>
    </source>
</evidence>
<evidence type="ECO:0000256" key="3">
    <source>
        <dbReference type="ARBA" id="ARBA00022821"/>
    </source>
</evidence>
<dbReference type="EC" id="3.1.1.-" evidence="8"/>
<comment type="domain">
    <text evidence="8">The nitrogen atoms of the two glycine residues in the GGXR motif define the oxyanion hole, and stabilize the oxyanion that forms during the nucleophilic attack by the catalytic serine during substrate cleavage.</text>
</comment>
<dbReference type="InterPro" id="IPR002641">
    <property type="entry name" value="PNPLA_dom"/>
</dbReference>
<dbReference type="PANTHER" id="PTHR32176">
    <property type="entry name" value="XYLOSE ISOMERASE"/>
    <property type="match status" value="1"/>
</dbReference>
<feature type="short sequence motif" description="GXSXG" evidence="7">
    <location>
        <begin position="114"/>
        <end position="118"/>
    </location>
</feature>
<keyword evidence="3" id="KW-0611">Plant defense</keyword>
<dbReference type="FunFam" id="3.40.1090.10:FF:000005">
    <property type="entry name" value="Patatin"/>
    <property type="match status" value="1"/>
</dbReference>
<name>A0A368QLP3_SETIT</name>
<dbReference type="STRING" id="4555.A0A368QLP3"/>
<evidence type="ECO:0000256" key="8">
    <source>
        <dbReference type="RuleBase" id="RU361262"/>
    </source>
</evidence>
<evidence type="ECO:0000256" key="1">
    <source>
        <dbReference type="ARBA" id="ARBA00010240"/>
    </source>
</evidence>
<feature type="short sequence motif" description="GXGXXG" evidence="7">
    <location>
        <begin position="76"/>
        <end position="81"/>
    </location>
</feature>